<keyword evidence="1" id="KW-1133">Transmembrane helix</keyword>
<evidence type="ECO:0000313" key="3">
    <source>
        <dbReference type="EMBL" id="KKB50489.1"/>
    </source>
</evidence>
<dbReference type="AlphaFoldDB" id="A0A0F5IY16"/>
<keyword evidence="4" id="KW-1185">Reference proteome</keyword>
<dbReference type="RefSeq" id="WP_044193168.1">
    <property type="nucleotide sequence ID" value="NZ_KQ033920.1"/>
</dbReference>
<feature type="domain" description="Peptidase M15A C-terminal" evidence="2">
    <location>
        <begin position="13"/>
        <end position="127"/>
    </location>
</feature>
<feature type="transmembrane region" description="Helical" evidence="1">
    <location>
        <begin position="257"/>
        <end position="277"/>
    </location>
</feature>
<evidence type="ECO:0000313" key="4">
    <source>
        <dbReference type="Proteomes" id="UP000033035"/>
    </source>
</evidence>
<gene>
    <name evidence="3" type="ORF">HMPREF1536_04025</name>
</gene>
<protein>
    <recommendedName>
        <fullName evidence="2">Peptidase M15A C-terminal domain-containing protein</fullName>
    </recommendedName>
</protein>
<dbReference type="HOGENOM" id="CLU_085047_0_0_10"/>
<dbReference type="Gene3D" id="3.30.1380.10">
    <property type="match status" value="1"/>
</dbReference>
<name>A0A0F5IY16_9BACT</name>
<comment type="caution">
    <text evidence="3">The sequence shown here is derived from an EMBL/GenBank/DDBJ whole genome shotgun (WGS) entry which is preliminary data.</text>
</comment>
<evidence type="ECO:0000256" key="1">
    <source>
        <dbReference type="SAM" id="Phobius"/>
    </source>
</evidence>
<dbReference type="InterPro" id="IPR009045">
    <property type="entry name" value="Zn_M74/Hedgehog-like"/>
</dbReference>
<proteinExistence type="predicted"/>
<keyword evidence="1" id="KW-0812">Transmembrane</keyword>
<reference evidence="3 4" key="1">
    <citation type="submission" date="2013-04" db="EMBL/GenBank/DDBJ databases">
        <title>The Genome Sequence of Parabacteroides gordonii DSM 23371.</title>
        <authorList>
            <consortium name="The Broad Institute Genomics Platform"/>
            <person name="Earl A."/>
            <person name="Ward D."/>
            <person name="Feldgarden M."/>
            <person name="Gevers D."/>
            <person name="Martens E."/>
            <person name="Sakamoto M."/>
            <person name="Benno Y."/>
            <person name="Suzuki N."/>
            <person name="Matsunaga N."/>
            <person name="Koshihara K."/>
            <person name="Seki M."/>
            <person name="Komiya H."/>
            <person name="Walker B."/>
            <person name="Young S."/>
            <person name="Zeng Q."/>
            <person name="Gargeya S."/>
            <person name="Fitzgerald M."/>
            <person name="Haas B."/>
            <person name="Abouelleil A."/>
            <person name="Allen A.W."/>
            <person name="Alvarado L."/>
            <person name="Arachchi H.M."/>
            <person name="Berlin A.M."/>
            <person name="Chapman S.B."/>
            <person name="Gainer-Dewar J."/>
            <person name="Goldberg J."/>
            <person name="Griggs A."/>
            <person name="Gujja S."/>
            <person name="Hansen M."/>
            <person name="Howarth C."/>
            <person name="Imamovic A."/>
            <person name="Ireland A."/>
            <person name="Larimer J."/>
            <person name="McCowan C."/>
            <person name="Murphy C."/>
            <person name="Pearson M."/>
            <person name="Poon T.W."/>
            <person name="Priest M."/>
            <person name="Roberts A."/>
            <person name="Saif S."/>
            <person name="Shea T."/>
            <person name="Sisk P."/>
            <person name="Sykes S."/>
            <person name="Wortman J."/>
            <person name="Nusbaum C."/>
            <person name="Birren B."/>
        </authorList>
    </citation>
    <scope>NUCLEOTIDE SEQUENCE [LARGE SCALE GENOMIC DNA]</scope>
    <source>
        <strain evidence="3 4">MS-1</strain>
    </source>
</reference>
<accession>A0A0F5IY16</accession>
<dbReference type="EMBL" id="AQHW01000020">
    <property type="protein sequence ID" value="KKB50489.1"/>
    <property type="molecule type" value="Genomic_DNA"/>
</dbReference>
<dbReference type="Proteomes" id="UP000033035">
    <property type="component" value="Unassembled WGS sequence"/>
</dbReference>
<sequence>MESRSKKIGLSEHFTLEELTYSRTAVENAIANEPPAQARASLQHLVNCLLEPLRQLYKKPIAILSGYRNKEVNRLVGGVATSQHVKGEAADCYTPEGPEKLLELLMRSGLPFDQAILYKHRRFLHLSLKQSGRNRMQVLVYMLCIACLFFSCGMKKTVRRQENANRNESVRIDRNDSLLLQSRSILNDSLSWELKQVIFLPPDSSGRQPLQSLTVARLQQVSSSIDSLASTSATQQSYTARTVEQIQKQEIHHTSNYRILILTIAGFCFFIGGMIYIRKKRVELT</sequence>
<dbReference type="STRING" id="1203610.HMPREF1536_04025"/>
<dbReference type="Pfam" id="PF08291">
    <property type="entry name" value="Peptidase_M15_3"/>
    <property type="match status" value="1"/>
</dbReference>
<dbReference type="SUPFAM" id="SSF55166">
    <property type="entry name" value="Hedgehog/DD-peptidase"/>
    <property type="match status" value="1"/>
</dbReference>
<feature type="transmembrane region" description="Helical" evidence="1">
    <location>
        <begin position="138"/>
        <end position="158"/>
    </location>
</feature>
<evidence type="ECO:0000259" key="2">
    <source>
        <dbReference type="Pfam" id="PF08291"/>
    </source>
</evidence>
<dbReference type="PATRIC" id="fig|1203610.3.peg.4102"/>
<keyword evidence="1" id="KW-0472">Membrane</keyword>
<organism evidence="3 4">
    <name type="scientific">Parabacteroides gordonii MS-1 = DSM 23371</name>
    <dbReference type="NCBI Taxonomy" id="1203610"/>
    <lineage>
        <taxon>Bacteria</taxon>
        <taxon>Pseudomonadati</taxon>
        <taxon>Bacteroidota</taxon>
        <taxon>Bacteroidia</taxon>
        <taxon>Bacteroidales</taxon>
        <taxon>Tannerellaceae</taxon>
        <taxon>Parabacteroides</taxon>
    </lineage>
</organism>
<dbReference type="InterPro" id="IPR013230">
    <property type="entry name" value="Peptidase_M15A_C"/>
</dbReference>